<dbReference type="SUPFAM" id="SSF117281">
    <property type="entry name" value="Kelch motif"/>
    <property type="match status" value="1"/>
</dbReference>
<keyword evidence="4" id="KW-1185">Reference proteome</keyword>
<dbReference type="InterPro" id="IPR015915">
    <property type="entry name" value="Kelch-typ_b-propeller"/>
</dbReference>
<gene>
    <name evidence="3" type="ORF">CBOVIS_LOCUS6230</name>
</gene>
<dbReference type="Gene3D" id="2.120.10.80">
    <property type="entry name" value="Kelch-type beta propeller"/>
    <property type="match status" value="1"/>
</dbReference>
<dbReference type="Proteomes" id="UP000494206">
    <property type="component" value="Unassembled WGS sequence"/>
</dbReference>
<dbReference type="Pfam" id="PF01344">
    <property type="entry name" value="Kelch_1"/>
    <property type="match status" value="2"/>
</dbReference>
<keyword evidence="2" id="KW-0677">Repeat</keyword>
<evidence type="ECO:0000313" key="3">
    <source>
        <dbReference type="EMBL" id="CAB3403816.1"/>
    </source>
</evidence>
<accession>A0A8S1EW91</accession>
<organism evidence="3 4">
    <name type="scientific">Caenorhabditis bovis</name>
    <dbReference type="NCBI Taxonomy" id="2654633"/>
    <lineage>
        <taxon>Eukaryota</taxon>
        <taxon>Metazoa</taxon>
        <taxon>Ecdysozoa</taxon>
        <taxon>Nematoda</taxon>
        <taxon>Chromadorea</taxon>
        <taxon>Rhabditida</taxon>
        <taxon>Rhabditina</taxon>
        <taxon>Rhabditomorpha</taxon>
        <taxon>Rhabditoidea</taxon>
        <taxon>Rhabditidae</taxon>
        <taxon>Peloderinae</taxon>
        <taxon>Caenorhabditis</taxon>
    </lineage>
</organism>
<sequence length="132" mass="14112">MVEIFDIRANQWRAGPSLRSVRSGAGVTVCNGSLVVVGGHHGANIHQSAEVLVDGEWQEISGMTVGRRNAAVIAVNEHVFAVGGDDGSSNLKTIECIQLPKDGYEASHWNILETRMPQGRSYAGITLLSKGE</sequence>
<protein>
    <submittedName>
        <fullName evidence="3">Uncharacterized protein</fullName>
    </submittedName>
</protein>
<dbReference type="PANTHER" id="PTHR24412">
    <property type="entry name" value="KELCH PROTEIN"/>
    <property type="match status" value="1"/>
</dbReference>
<dbReference type="EMBL" id="CADEPM010000004">
    <property type="protein sequence ID" value="CAB3403816.1"/>
    <property type="molecule type" value="Genomic_DNA"/>
</dbReference>
<dbReference type="PANTHER" id="PTHR24412:SF441">
    <property type="entry name" value="KELCH-LIKE PROTEIN 28"/>
    <property type="match status" value="1"/>
</dbReference>
<keyword evidence="1" id="KW-0880">Kelch repeat</keyword>
<reference evidence="3 4" key="1">
    <citation type="submission" date="2020-04" db="EMBL/GenBank/DDBJ databases">
        <authorList>
            <person name="Laetsch R D."/>
            <person name="Stevens L."/>
            <person name="Kumar S."/>
            <person name="Blaxter L. M."/>
        </authorList>
    </citation>
    <scope>NUCLEOTIDE SEQUENCE [LARGE SCALE GENOMIC DNA]</scope>
</reference>
<proteinExistence type="predicted"/>
<dbReference type="SMART" id="SM00612">
    <property type="entry name" value="Kelch"/>
    <property type="match status" value="3"/>
</dbReference>
<evidence type="ECO:0000256" key="2">
    <source>
        <dbReference type="ARBA" id="ARBA00022737"/>
    </source>
</evidence>
<name>A0A8S1EW91_9PELO</name>
<dbReference type="OrthoDB" id="5858279at2759"/>
<dbReference type="InterPro" id="IPR006652">
    <property type="entry name" value="Kelch_1"/>
</dbReference>
<comment type="caution">
    <text evidence="3">The sequence shown here is derived from an EMBL/GenBank/DDBJ whole genome shotgun (WGS) entry which is preliminary data.</text>
</comment>
<evidence type="ECO:0000313" key="4">
    <source>
        <dbReference type="Proteomes" id="UP000494206"/>
    </source>
</evidence>
<evidence type="ECO:0000256" key="1">
    <source>
        <dbReference type="ARBA" id="ARBA00022441"/>
    </source>
</evidence>
<dbReference type="AlphaFoldDB" id="A0A8S1EW91"/>